<reference evidence="1" key="1">
    <citation type="journal article" date="2012" name="Environ. Microbiol.">
        <title>Genomic content of uncultured Bacteroidetes from contrasting oceanic provinces in the North Atlantic Ocean.</title>
        <authorList>
            <person name="Gomez-Pereira P.R."/>
            <person name="Schuler M."/>
            <person name="Fuchs B.M."/>
            <person name="Bennke C."/>
            <person name="Teeling H."/>
            <person name="Waldmann J."/>
            <person name="Richter M."/>
            <person name="Barbe V."/>
            <person name="Bataille E."/>
            <person name="Glockner F.O."/>
            <person name="Amann R."/>
        </authorList>
    </citation>
    <scope>NUCLEOTIDE SEQUENCE</scope>
</reference>
<name>H6RDX2_9BACT</name>
<sequence>MATKKKKTTKKKKKGREVLLKFSHCVFFGRSLLWGYYL</sequence>
<protein>
    <submittedName>
        <fullName evidence="1">Uncharacterized protein</fullName>
    </submittedName>
</protein>
<organism evidence="1">
    <name type="scientific">uncultured Flavobacteriia bacterium</name>
    <dbReference type="NCBI Taxonomy" id="212695"/>
    <lineage>
        <taxon>Bacteria</taxon>
        <taxon>Pseudomonadati</taxon>
        <taxon>Bacteroidota</taxon>
        <taxon>Flavobacteriia</taxon>
        <taxon>environmental samples</taxon>
    </lineage>
</organism>
<dbReference type="AlphaFoldDB" id="H6RDX2"/>
<gene>
    <name evidence="1" type="ORF">VIS_S3ATA30019</name>
</gene>
<accession>H6RDX2</accession>
<dbReference type="EMBL" id="FO117574">
    <property type="protein sequence ID" value="CCF99233.1"/>
    <property type="molecule type" value="Genomic_DNA"/>
</dbReference>
<evidence type="ECO:0000313" key="1">
    <source>
        <dbReference type="EMBL" id="CCF99233.1"/>
    </source>
</evidence>
<proteinExistence type="predicted"/>
<reference evidence="1" key="2">
    <citation type="submission" date="2012-02" db="EMBL/GenBank/DDBJ databases">
        <authorList>
            <person name="Genoscope - CEA"/>
        </authorList>
    </citation>
    <scope>NUCLEOTIDE SEQUENCE</scope>
</reference>